<dbReference type="AlphaFoldDB" id="A0A5B7D9Z3"/>
<keyword evidence="3" id="KW-1185">Reference proteome</keyword>
<reference evidence="2 3" key="1">
    <citation type="submission" date="2019-05" db="EMBL/GenBank/DDBJ databases">
        <title>Another draft genome of Portunus trituberculatus and its Hox gene families provides insights of decapod evolution.</title>
        <authorList>
            <person name="Jeong J.-H."/>
            <person name="Song I."/>
            <person name="Kim S."/>
            <person name="Choi T."/>
            <person name="Kim D."/>
            <person name="Ryu S."/>
            <person name="Kim W."/>
        </authorList>
    </citation>
    <scope>NUCLEOTIDE SEQUENCE [LARGE SCALE GENOMIC DNA]</scope>
    <source>
        <tissue evidence="2">Muscle</tissue>
    </source>
</reference>
<evidence type="ECO:0000256" key="1">
    <source>
        <dbReference type="SAM" id="MobiDB-lite"/>
    </source>
</evidence>
<feature type="compositionally biased region" description="Polar residues" evidence="1">
    <location>
        <begin position="27"/>
        <end position="39"/>
    </location>
</feature>
<name>A0A5B7D9Z3_PORTR</name>
<feature type="region of interest" description="Disordered" evidence="1">
    <location>
        <begin position="10"/>
        <end position="39"/>
    </location>
</feature>
<proteinExistence type="predicted"/>
<comment type="caution">
    <text evidence="2">The sequence shown here is derived from an EMBL/GenBank/DDBJ whole genome shotgun (WGS) entry which is preliminary data.</text>
</comment>
<gene>
    <name evidence="2" type="ORF">E2C01_011016</name>
</gene>
<evidence type="ECO:0000313" key="3">
    <source>
        <dbReference type="Proteomes" id="UP000324222"/>
    </source>
</evidence>
<accession>A0A5B7D9Z3</accession>
<sequence length="84" mass="9571">MPRTRICSYSMVTKEKKVHKETRENTEGSNKASPSLSEQSYGEGLQILGLTTLEQRRERVDLVAVYRVMNGLEELDKLTNLGQQ</sequence>
<dbReference type="Proteomes" id="UP000324222">
    <property type="component" value="Unassembled WGS sequence"/>
</dbReference>
<dbReference type="EMBL" id="VSRR010000650">
    <property type="protein sequence ID" value="MPC18140.1"/>
    <property type="molecule type" value="Genomic_DNA"/>
</dbReference>
<protein>
    <submittedName>
        <fullName evidence="2">Uncharacterized protein</fullName>
    </submittedName>
</protein>
<evidence type="ECO:0000313" key="2">
    <source>
        <dbReference type="EMBL" id="MPC18140.1"/>
    </source>
</evidence>
<organism evidence="2 3">
    <name type="scientific">Portunus trituberculatus</name>
    <name type="common">Swimming crab</name>
    <name type="synonym">Neptunus trituberculatus</name>
    <dbReference type="NCBI Taxonomy" id="210409"/>
    <lineage>
        <taxon>Eukaryota</taxon>
        <taxon>Metazoa</taxon>
        <taxon>Ecdysozoa</taxon>
        <taxon>Arthropoda</taxon>
        <taxon>Crustacea</taxon>
        <taxon>Multicrustacea</taxon>
        <taxon>Malacostraca</taxon>
        <taxon>Eumalacostraca</taxon>
        <taxon>Eucarida</taxon>
        <taxon>Decapoda</taxon>
        <taxon>Pleocyemata</taxon>
        <taxon>Brachyura</taxon>
        <taxon>Eubrachyura</taxon>
        <taxon>Portunoidea</taxon>
        <taxon>Portunidae</taxon>
        <taxon>Portuninae</taxon>
        <taxon>Portunus</taxon>
    </lineage>
</organism>